<protein>
    <recommendedName>
        <fullName evidence="8">DUF2828 domain-containing protein</fullName>
    </recommendedName>
</protein>
<dbReference type="AlphaFoldDB" id="A0A6J5XGP3"/>
<dbReference type="InterPro" id="IPR036465">
    <property type="entry name" value="vWFA_dom_sf"/>
</dbReference>
<evidence type="ECO:0000313" key="7">
    <source>
        <dbReference type="Proteomes" id="UP000507245"/>
    </source>
</evidence>
<feature type="region of interest" description="Disordered" evidence="1">
    <location>
        <begin position="32"/>
        <end position="61"/>
    </location>
</feature>
<dbReference type="OrthoDB" id="1149618at2759"/>
<reference evidence="5 6" key="2">
    <citation type="submission" date="2020-05" db="EMBL/GenBank/DDBJ databases">
        <authorList>
            <person name="Campoy J."/>
            <person name="Schneeberger K."/>
            <person name="Spophaly S."/>
        </authorList>
    </citation>
    <scope>NUCLEOTIDE SEQUENCE [LARGE SCALE GENOMIC DNA]</scope>
    <source>
        <strain evidence="5">PruArmRojPasFocal</strain>
    </source>
</reference>
<evidence type="ECO:0000259" key="3">
    <source>
        <dbReference type="Pfam" id="PF25043"/>
    </source>
</evidence>
<dbReference type="Proteomes" id="UP000507222">
    <property type="component" value="Unassembled WGS sequence"/>
</dbReference>
<dbReference type="Pfam" id="PF11443">
    <property type="entry name" value="DUF2828"/>
    <property type="match status" value="1"/>
</dbReference>
<dbReference type="InterPro" id="IPR011205">
    <property type="entry name" value="UCP015417_vWA"/>
</dbReference>
<dbReference type="InterPro" id="IPR056690">
    <property type="entry name" value="DUF7788"/>
</dbReference>
<organism evidence="5 7">
    <name type="scientific">Prunus armeniaca</name>
    <name type="common">Apricot</name>
    <name type="synonym">Armeniaca vulgaris</name>
    <dbReference type="NCBI Taxonomy" id="36596"/>
    <lineage>
        <taxon>Eukaryota</taxon>
        <taxon>Viridiplantae</taxon>
        <taxon>Streptophyta</taxon>
        <taxon>Embryophyta</taxon>
        <taxon>Tracheophyta</taxon>
        <taxon>Spermatophyta</taxon>
        <taxon>Magnoliopsida</taxon>
        <taxon>eudicotyledons</taxon>
        <taxon>Gunneridae</taxon>
        <taxon>Pentapetalae</taxon>
        <taxon>rosids</taxon>
        <taxon>fabids</taxon>
        <taxon>Rosales</taxon>
        <taxon>Rosaceae</taxon>
        <taxon>Amygdaloideae</taxon>
        <taxon>Amygdaleae</taxon>
        <taxon>Prunus</taxon>
    </lineage>
</organism>
<evidence type="ECO:0008006" key="8">
    <source>
        <dbReference type="Google" id="ProtNLM"/>
    </source>
</evidence>
<dbReference type="CDD" id="cd00198">
    <property type="entry name" value="vWFA"/>
    <property type="match status" value="1"/>
</dbReference>
<reference evidence="7" key="1">
    <citation type="journal article" date="2020" name="Genome Biol.">
        <title>Gamete binning: chromosome-level and haplotype-resolved genome assembly enabled by high-throughput single-cell sequencing of gamete genomes.</title>
        <authorList>
            <person name="Campoy J.A."/>
            <person name="Sun H."/>
            <person name="Goel M."/>
            <person name="Jiao W.-B."/>
            <person name="Folz-Donahue K."/>
            <person name="Wang N."/>
            <person name="Rubio M."/>
            <person name="Liu C."/>
            <person name="Kukat C."/>
            <person name="Ruiz D."/>
            <person name="Huettel B."/>
            <person name="Schneeberger K."/>
        </authorList>
    </citation>
    <scope>NUCLEOTIDE SEQUENCE [LARGE SCALE GENOMIC DNA]</scope>
    <source>
        <strain evidence="7">cv. Rojo Pasion</strain>
    </source>
</reference>
<dbReference type="Gene3D" id="3.40.50.410">
    <property type="entry name" value="von Willebrand factor, type A domain"/>
    <property type="match status" value="1"/>
</dbReference>
<feature type="domain" description="DUF2828" evidence="2">
    <location>
        <begin position="89"/>
        <end position="491"/>
    </location>
</feature>
<dbReference type="PANTHER" id="PTHR31373:SF17">
    <property type="entry name" value="OS06G0652100 PROTEIN"/>
    <property type="match status" value="1"/>
</dbReference>
<evidence type="ECO:0000259" key="2">
    <source>
        <dbReference type="Pfam" id="PF11443"/>
    </source>
</evidence>
<dbReference type="PANTHER" id="PTHR31373">
    <property type="entry name" value="OS06G0652100 PROTEIN"/>
    <property type="match status" value="1"/>
</dbReference>
<dbReference type="EMBL" id="CAEKDK010000005">
    <property type="protein sequence ID" value="CAB4281262.1"/>
    <property type="molecule type" value="Genomic_DNA"/>
</dbReference>
<dbReference type="EMBL" id="CAEKKB010000005">
    <property type="protein sequence ID" value="CAB4311673.1"/>
    <property type="molecule type" value="Genomic_DNA"/>
</dbReference>
<evidence type="ECO:0000313" key="6">
    <source>
        <dbReference type="Proteomes" id="UP000507222"/>
    </source>
</evidence>
<evidence type="ECO:0000313" key="4">
    <source>
        <dbReference type="EMBL" id="CAB4281262.1"/>
    </source>
</evidence>
<evidence type="ECO:0000313" key="5">
    <source>
        <dbReference type="EMBL" id="CAB4311673.1"/>
    </source>
</evidence>
<accession>A0A6J5XGP3</accession>
<sequence>MRILSVIRETQTQAAVSKLTRGLPPAIATLLLGPPELRPNPAQPQCTEPKPAQPQCTEPKPSDPFVDLMVANFNDTFTKMRSSLPMGMTENNSPTFLSSGNPCLDLFFHVVPDTPPSYLHQQLPLAWAHDSLTTLKLICNLRGVRGFGKSDKEGFYTAAFWLHQNHPKTLACNLASFAQFGCFRDLPEILYRVLQGQDVREKEKAEWLRIKGSGKRGRRGRIMRTDGTRRDKSKSKAKRVKEESREVRINKSLERDKLEKEKASALRTEKMVAMAKKALDRYRSDSDYQFLHDQISDLFAECLKSDMECLKRNNYITLAAKWCPSIYSSFDRATLLCESIARKVFPRELYPEYEGIEDEHYAYRVRDRLKKEVLMPLRKAMDLPEVYMTTKQWGSIRYNKVASVAMKLYKEKFLEHDKERFSKYLEDVKAGKSKIAAGALLPHEIIAQLNIELYDHYSSESEPNENGDADNQVAELQWKRMVDDMLKQGNMNNCLAVCDVSGSMEGTPMEVSVALGLLVSELSEEPWKGKVITFSENPQLHLIKGDDLSSKCKFVRRMEWGKNTDFQKVFDLLLQVAVNGNLKPEHMIKRIFVFSDMEFDQASSNSWETDYEAIQRKFKEKGYENAVPQIVFWNLRHSSSTPVSETQPGVAMLSGFSKNLMKMFFKHDGEICPELFMEIAISGEEYQSLTVVD</sequence>
<gene>
    <name evidence="4" type="ORF">CURHAP_LOCUS34295</name>
    <name evidence="5" type="ORF">ORAREDHAP_LOCUS33890</name>
</gene>
<dbReference type="SUPFAM" id="SSF53300">
    <property type="entry name" value="vWA-like"/>
    <property type="match status" value="1"/>
</dbReference>
<proteinExistence type="predicted"/>
<keyword evidence="7" id="KW-1185">Reference proteome</keyword>
<dbReference type="PIRSF" id="PIRSF015417">
    <property type="entry name" value="T31B5_30_vWA"/>
    <property type="match status" value="1"/>
</dbReference>
<dbReference type="Pfam" id="PF25043">
    <property type="entry name" value="DUF7788"/>
    <property type="match status" value="1"/>
</dbReference>
<feature type="region of interest" description="Disordered" evidence="1">
    <location>
        <begin position="216"/>
        <end position="241"/>
    </location>
</feature>
<dbReference type="Proteomes" id="UP000507245">
    <property type="component" value="Unassembled WGS sequence"/>
</dbReference>
<feature type="domain" description="DUF7788" evidence="3">
    <location>
        <begin position="493"/>
        <end position="671"/>
    </location>
</feature>
<name>A0A6J5XGP3_PRUAR</name>
<dbReference type="InterPro" id="IPR058580">
    <property type="entry name" value="DUF2828"/>
</dbReference>
<evidence type="ECO:0000256" key="1">
    <source>
        <dbReference type="SAM" id="MobiDB-lite"/>
    </source>
</evidence>